<comment type="caution">
    <text evidence="4">The sequence shown here is derived from an EMBL/GenBank/DDBJ whole genome shotgun (WGS) entry which is preliminary data.</text>
</comment>
<dbReference type="Gene3D" id="3.40.50.970">
    <property type="match status" value="1"/>
</dbReference>
<dbReference type="InterPro" id="IPR051457">
    <property type="entry name" value="2-oxoacid:Fd_oxidoreductase"/>
</dbReference>
<evidence type="ECO:0000256" key="1">
    <source>
        <dbReference type="ARBA" id="ARBA00023002"/>
    </source>
</evidence>
<dbReference type="NCBIfam" id="NF009589">
    <property type="entry name" value="PRK13030.1"/>
    <property type="match status" value="1"/>
</dbReference>
<dbReference type="InterPro" id="IPR046667">
    <property type="entry name" value="DUF6537"/>
</dbReference>
<proteinExistence type="predicted"/>
<evidence type="ECO:0000259" key="2">
    <source>
        <dbReference type="Pfam" id="PF01558"/>
    </source>
</evidence>
<dbReference type="Pfam" id="PF01558">
    <property type="entry name" value="POR"/>
    <property type="match status" value="1"/>
</dbReference>
<dbReference type="EMBL" id="JBDPGJ010000005">
    <property type="protein sequence ID" value="MEX0408573.1"/>
    <property type="molecule type" value="Genomic_DNA"/>
</dbReference>
<feature type="domain" description="DUF6537" evidence="3">
    <location>
        <begin position="938"/>
        <end position="1136"/>
    </location>
</feature>
<evidence type="ECO:0000259" key="3">
    <source>
        <dbReference type="Pfam" id="PF20169"/>
    </source>
</evidence>
<dbReference type="InterPro" id="IPR019752">
    <property type="entry name" value="Pyrv/ketoisovalerate_OxRed_cat"/>
</dbReference>
<dbReference type="NCBIfam" id="NF009588">
    <property type="entry name" value="PRK13029.1"/>
    <property type="match status" value="1"/>
</dbReference>
<dbReference type="InterPro" id="IPR002869">
    <property type="entry name" value="Pyrv_flavodox_OxRed_cen"/>
</dbReference>
<dbReference type="SUPFAM" id="SSF52518">
    <property type="entry name" value="Thiamin diphosphate-binding fold (THDP-binding)"/>
    <property type="match status" value="2"/>
</dbReference>
<dbReference type="Proteomes" id="UP001556692">
    <property type="component" value="Unassembled WGS sequence"/>
</dbReference>
<evidence type="ECO:0000313" key="4">
    <source>
        <dbReference type="EMBL" id="MEX0408573.1"/>
    </source>
</evidence>
<name>A0ABV3SP57_9HYPH</name>
<dbReference type="PANTHER" id="PTHR48084">
    <property type="entry name" value="2-OXOGLUTARATE OXIDOREDUCTASE SUBUNIT KORB-RELATED"/>
    <property type="match status" value="1"/>
</dbReference>
<dbReference type="SUPFAM" id="SSF53323">
    <property type="entry name" value="Pyruvate-ferredoxin oxidoreductase, PFOR, domain III"/>
    <property type="match status" value="1"/>
</dbReference>
<dbReference type="SUPFAM" id="SSF52922">
    <property type="entry name" value="TK C-terminal domain-like"/>
    <property type="match status" value="1"/>
</dbReference>
<dbReference type="InterPro" id="IPR029061">
    <property type="entry name" value="THDP-binding"/>
</dbReference>
<evidence type="ECO:0000313" key="5">
    <source>
        <dbReference type="Proteomes" id="UP001556692"/>
    </source>
</evidence>
<dbReference type="Pfam" id="PF20169">
    <property type="entry name" value="DUF6537"/>
    <property type="match status" value="1"/>
</dbReference>
<keyword evidence="5" id="KW-1185">Reference proteome</keyword>
<dbReference type="RefSeq" id="WP_367956434.1">
    <property type="nucleotide sequence ID" value="NZ_JBDPGJ010000005.1"/>
</dbReference>
<reference evidence="4 5" key="1">
    <citation type="submission" date="2024-05" db="EMBL/GenBank/DDBJ databases">
        <authorList>
            <person name="Jiang F."/>
        </authorList>
    </citation>
    <scope>NUCLEOTIDE SEQUENCE [LARGE SCALE GENOMIC DNA]</scope>
    <source>
        <strain evidence="4 5">LZ166</strain>
    </source>
</reference>
<dbReference type="Gene3D" id="3.40.920.10">
    <property type="entry name" value="Pyruvate-ferredoxin oxidoreductase, PFOR, domain III"/>
    <property type="match status" value="1"/>
</dbReference>
<dbReference type="CDD" id="cd07034">
    <property type="entry name" value="TPP_PYR_PFOR_IOR-alpha_like"/>
    <property type="match status" value="1"/>
</dbReference>
<protein>
    <submittedName>
        <fullName evidence="4">Indolepyruvate ferredoxin oxidoreductase family protein</fullName>
    </submittedName>
</protein>
<sequence>MTAHDPIRDFSRYKLQDRYTETSGRVFMTGTQALVRVALDQARRDREAGKNTAGFISGYRGSPLGGLDLELWRVKKLVEESRIEFLPAVNEDLAATAVLGSQQVETNPDRTADGVFALWYGKGPGVDRAGDALKHGNAYGSSSNGGVLVVAGDDHGCVSSSMPHQSDVAFMAWFMPTLNPANVAEYLAFGEWGYALSRFSGMWVGFKAISETVESAASVELRPDRVFALPDFTPPPGGLHYRWPDLPGPQIEERMEAKKQAVFAFADANPIDRHIYDVKDARFGIVTTGKGHLDLMEALRLLGIGEAECRELGIDIYKVGMVWPLARRDALDFVRGKEEVLVVEEKRGIIESQFKEYFYDWPGHKPRVMVGKRDETGERLVPWTGELSPRQLVPIVAKRLEGIFPDRGFMARAAEIVGEKAISLSVEGATRTPYFCSGCPHNTSTKVPEGSKALAGIGCHFMASWMDRETTSLIQMGGEGVNWVASSRFTGNGHVFQNLGEGTWYHSGSMAIRQAVAANANITYKILFNDAVAMTGGQPVDGPVSVQAIAHSARAEGVVRIALVSDQPEKFRAGDFPSGVTIHHRRELDAVQRDLRDIPGVTVLIYEQTCATEKRRRRKRGTMEDPKKFAVINELVCEGCGDCSVESNCLSVEPVETEFGRKRRINQSSCNKDFSCVNGFCPSFVTVEGATRKKKSGVELDLARLASGLPSPDLPSLEKPFDLLITGVGGTGVVTIGALVTMAAHLEAKGSSVLDFTGFAQKFGPVLSFVRIARSPEAINQVRIDKGAADALIGCDIVVSSSPKASATYRPGMRAAVNLAKMPTGDIVRRRDADLSVDKRLAAIAGVVGEGALAAVDANMLAEKLFGDSVFANVMMLGFAWQQGLVPVSEEALRQAIELNGVATEANHRAFLLGRVAQAMPERLESLIGPKPAPKETLDQLVTRREAFLTDYQDRRYAERYRLLVDKVREAERPLGSESLTDAVARSLFKLMAYKDEYEVARLHTQTGFAERLRSEFDGDFRVVHHLAPPLLPGGKDARGRPLKRAFGPWIRTPFRLLARMKGLRGTPFDPFGYTAERRMERGLIGWYEAKIERALSELSPDTLPRLADAMRLAMQIRGYGPVKDEAVRRVRTEMEKLLPG</sequence>
<dbReference type="InterPro" id="IPR002880">
    <property type="entry name" value="Pyrv_Fd/Flavodoxin_OxRdtase_N"/>
</dbReference>
<keyword evidence="1" id="KW-0560">Oxidoreductase</keyword>
<organism evidence="4 5">
    <name type="scientific">Aquibium pacificus</name>
    <dbReference type="NCBI Taxonomy" id="3153579"/>
    <lineage>
        <taxon>Bacteria</taxon>
        <taxon>Pseudomonadati</taxon>
        <taxon>Pseudomonadota</taxon>
        <taxon>Alphaproteobacteria</taxon>
        <taxon>Hyphomicrobiales</taxon>
        <taxon>Phyllobacteriaceae</taxon>
        <taxon>Aquibium</taxon>
    </lineage>
</organism>
<dbReference type="InterPro" id="IPR009014">
    <property type="entry name" value="Transketo_C/PFOR_II"/>
</dbReference>
<gene>
    <name evidence="4" type="ORF">ABGN05_23215</name>
</gene>
<accession>A0ABV3SP57</accession>
<dbReference type="PANTHER" id="PTHR48084:SF3">
    <property type="entry name" value="SUBUNIT OF PYRUVATE:FLAVODOXIN OXIDOREDUCTASE"/>
    <property type="match status" value="1"/>
</dbReference>
<feature type="domain" description="Pyruvate/ketoisovalerate oxidoreductase catalytic" evidence="2">
    <location>
        <begin position="729"/>
        <end position="915"/>
    </location>
</feature>